<proteinExistence type="inferred from homology"/>
<evidence type="ECO:0000256" key="5">
    <source>
        <dbReference type="HAMAP-Rule" id="MF_01371"/>
    </source>
</evidence>
<dbReference type="FunFam" id="3.30.1390.20:FF:000001">
    <property type="entry name" value="50S ribosomal protein L30"/>
    <property type="match status" value="1"/>
</dbReference>
<evidence type="ECO:0000256" key="2">
    <source>
        <dbReference type="ARBA" id="ARBA00011838"/>
    </source>
</evidence>
<dbReference type="Proteomes" id="UP000184251">
    <property type="component" value="Unassembled WGS sequence"/>
</dbReference>
<dbReference type="NCBIfam" id="TIGR01308">
    <property type="entry name" value="rpmD_bact"/>
    <property type="match status" value="1"/>
</dbReference>
<evidence type="ECO:0000256" key="4">
    <source>
        <dbReference type="ARBA" id="ARBA00023274"/>
    </source>
</evidence>
<sequence length="59" mass="6665">MPNLKITLKKSKIGRLDKQIATVEALGLKKIGQTVIKEDTPQIRGMINKIDFMLEVEEV</sequence>
<evidence type="ECO:0000256" key="1">
    <source>
        <dbReference type="ARBA" id="ARBA00007594"/>
    </source>
</evidence>
<evidence type="ECO:0000313" key="7">
    <source>
        <dbReference type="EMBL" id="SHF02116.1"/>
    </source>
</evidence>
<dbReference type="OrthoDB" id="9812790at2"/>
<dbReference type="InterPro" id="IPR016082">
    <property type="entry name" value="Ribosomal_uL30_ferredoxin-like"/>
</dbReference>
<protein>
    <recommendedName>
        <fullName evidence="5">Large ribosomal subunit protein uL30</fullName>
    </recommendedName>
</protein>
<dbReference type="EMBL" id="FQTU01000012">
    <property type="protein sequence ID" value="SHF02116.1"/>
    <property type="molecule type" value="Genomic_DNA"/>
</dbReference>
<keyword evidence="8" id="KW-1185">Reference proteome</keyword>
<dbReference type="GO" id="GO:0003735">
    <property type="term" value="F:structural constituent of ribosome"/>
    <property type="evidence" value="ECO:0007669"/>
    <property type="project" value="InterPro"/>
</dbReference>
<organism evidence="7 8">
    <name type="scientific">Alkalibacter saccharofermentans DSM 14828</name>
    <dbReference type="NCBI Taxonomy" id="1120975"/>
    <lineage>
        <taxon>Bacteria</taxon>
        <taxon>Bacillati</taxon>
        <taxon>Bacillota</taxon>
        <taxon>Clostridia</taxon>
        <taxon>Eubacteriales</taxon>
        <taxon>Eubacteriaceae</taxon>
        <taxon>Alkalibacter</taxon>
    </lineage>
</organism>
<dbReference type="STRING" id="1120975.SAMN02746064_01701"/>
<dbReference type="Gene3D" id="3.30.1390.20">
    <property type="entry name" value="Ribosomal protein L30, ferredoxin-like fold domain"/>
    <property type="match status" value="1"/>
</dbReference>
<dbReference type="AlphaFoldDB" id="A0A1M4Y920"/>
<dbReference type="PANTHER" id="PTHR15892:SF2">
    <property type="entry name" value="LARGE RIBOSOMAL SUBUNIT PROTEIN UL30M"/>
    <property type="match status" value="1"/>
</dbReference>
<keyword evidence="3 5" id="KW-0689">Ribosomal protein</keyword>
<dbReference type="SUPFAM" id="SSF55129">
    <property type="entry name" value="Ribosomal protein L30p/L7e"/>
    <property type="match status" value="1"/>
</dbReference>
<keyword evidence="4 5" id="KW-0687">Ribonucleoprotein</keyword>
<reference evidence="7 8" key="1">
    <citation type="submission" date="2016-11" db="EMBL/GenBank/DDBJ databases">
        <authorList>
            <person name="Jaros S."/>
            <person name="Januszkiewicz K."/>
            <person name="Wedrychowicz H."/>
        </authorList>
    </citation>
    <scope>NUCLEOTIDE SEQUENCE [LARGE SCALE GENOMIC DNA]</scope>
    <source>
        <strain evidence="7 8">DSM 14828</strain>
    </source>
</reference>
<dbReference type="PIRSF" id="PIRSF002211">
    <property type="entry name" value="Ribosomal_L30_bac-type"/>
    <property type="match status" value="1"/>
</dbReference>
<accession>A0A1M4Y920</accession>
<dbReference type="PANTHER" id="PTHR15892">
    <property type="entry name" value="MITOCHONDRIAL RIBOSOMAL PROTEIN L30"/>
    <property type="match status" value="1"/>
</dbReference>
<name>A0A1M4Y920_9FIRM</name>
<dbReference type="RefSeq" id="WP_073271048.1">
    <property type="nucleotide sequence ID" value="NZ_FQTU01000012.1"/>
</dbReference>
<gene>
    <name evidence="5" type="primary">rpmD</name>
    <name evidence="7" type="ORF">SAMN02746064_01701</name>
</gene>
<evidence type="ECO:0000256" key="3">
    <source>
        <dbReference type="ARBA" id="ARBA00022980"/>
    </source>
</evidence>
<feature type="domain" description="Large ribosomal subunit protein uL30-like ferredoxin-like fold" evidence="6">
    <location>
        <begin position="4"/>
        <end position="50"/>
    </location>
</feature>
<dbReference type="InterPro" id="IPR005996">
    <property type="entry name" value="Ribosomal_uL30_bac-type"/>
</dbReference>
<dbReference type="GO" id="GO:0006412">
    <property type="term" value="P:translation"/>
    <property type="evidence" value="ECO:0007669"/>
    <property type="project" value="UniProtKB-UniRule"/>
</dbReference>
<comment type="subunit">
    <text evidence="2 5">Part of the 50S ribosomal subunit.</text>
</comment>
<evidence type="ECO:0000259" key="6">
    <source>
        <dbReference type="Pfam" id="PF00327"/>
    </source>
</evidence>
<dbReference type="GO" id="GO:0022625">
    <property type="term" value="C:cytosolic large ribosomal subunit"/>
    <property type="evidence" value="ECO:0007669"/>
    <property type="project" value="TreeGrafter"/>
</dbReference>
<dbReference type="InterPro" id="IPR036919">
    <property type="entry name" value="Ribo_uL30_ferredoxin-like_sf"/>
</dbReference>
<dbReference type="HAMAP" id="MF_01371_B">
    <property type="entry name" value="Ribosomal_uL30_B"/>
    <property type="match status" value="1"/>
</dbReference>
<dbReference type="Pfam" id="PF00327">
    <property type="entry name" value="Ribosomal_L30"/>
    <property type="match status" value="1"/>
</dbReference>
<comment type="similarity">
    <text evidence="1 5">Belongs to the universal ribosomal protein uL30 family.</text>
</comment>
<dbReference type="CDD" id="cd01658">
    <property type="entry name" value="Ribosomal_L30"/>
    <property type="match status" value="1"/>
</dbReference>
<evidence type="ECO:0000313" key="8">
    <source>
        <dbReference type="Proteomes" id="UP000184251"/>
    </source>
</evidence>